<feature type="transmembrane region" description="Helical" evidence="7">
    <location>
        <begin position="126"/>
        <end position="145"/>
    </location>
</feature>
<dbReference type="EMBL" id="FOEP01000002">
    <property type="protein sequence ID" value="SEP80948.1"/>
    <property type="molecule type" value="Genomic_DNA"/>
</dbReference>
<dbReference type="Pfam" id="PF01757">
    <property type="entry name" value="Acyl_transf_3"/>
    <property type="match status" value="1"/>
</dbReference>
<sequence length="331" mass="35409">MTQPPDAILRRNSGFDAVKGAAIVLVVLGHCWIGLEGAGLIPDERLFSAVENAIYLFHMPVFFFVSGLFFKAVAAPGAFLRGRTESLLWPLVLWSWVEALALMAAGEGRAPVDLIGLLMYPAPPKSVFWFLWALFVLQVVTYALHRLFRARTEPVLIVLALAALGYFAMGFDPGGLVNVLENAPYFLAGVILASRRAELLDGRFPLGLAVLLLVGTEGLVWIWGAVPVPPAGQLLALAAVLGFTVLVGRTAGVQPGAALAWLGQRTMPVYLTHIIVLAVVRVVLLKLGQEGLALHLLLGVGCGIGLPVLLDQVVQRLGLSRLAGFGSRRAT</sequence>
<organism evidence="9 10">
    <name type="scientific">Thalassovita taeanensis</name>
    <dbReference type="NCBI Taxonomy" id="657014"/>
    <lineage>
        <taxon>Bacteria</taxon>
        <taxon>Pseudomonadati</taxon>
        <taxon>Pseudomonadota</taxon>
        <taxon>Alphaproteobacteria</taxon>
        <taxon>Rhodobacterales</taxon>
        <taxon>Roseobacteraceae</taxon>
        <taxon>Thalassovita</taxon>
    </lineage>
</organism>
<keyword evidence="3" id="KW-1003">Cell membrane</keyword>
<accession>A0A1H9AY85</accession>
<evidence type="ECO:0000256" key="6">
    <source>
        <dbReference type="ARBA" id="ARBA00023136"/>
    </source>
</evidence>
<keyword evidence="5 7" id="KW-1133">Transmembrane helix</keyword>
<dbReference type="AlphaFoldDB" id="A0A1H9AY85"/>
<dbReference type="Proteomes" id="UP000198634">
    <property type="component" value="Unassembled WGS sequence"/>
</dbReference>
<gene>
    <name evidence="9" type="ORF">SAMN04488092_102285</name>
</gene>
<evidence type="ECO:0000313" key="10">
    <source>
        <dbReference type="Proteomes" id="UP000198634"/>
    </source>
</evidence>
<dbReference type="InterPro" id="IPR002656">
    <property type="entry name" value="Acyl_transf_3_dom"/>
</dbReference>
<dbReference type="PANTHER" id="PTHR40074">
    <property type="entry name" value="O-ACETYLTRANSFERASE WECH"/>
    <property type="match status" value="1"/>
</dbReference>
<dbReference type="STRING" id="657014.SAMN04488092_102285"/>
<feature type="transmembrane region" description="Helical" evidence="7">
    <location>
        <begin position="152"/>
        <end position="169"/>
    </location>
</feature>
<evidence type="ECO:0000256" key="7">
    <source>
        <dbReference type="SAM" id="Phobius"/>
    </source>
</evidence>
<feature type="transmembrane region" description="Helical" evidence="7">
    <location>
        <begin position="86"/>
        <end position="106"/>
    </location>
</feature>
<feature type="transmembrane region" description="Helical" evidence="7">
    <location>
        <begin position="53"/>
        <end position="74"/>
    </location>
</feature>
<evidence type="ECO:0000256" key="4">
    <source>
        <dbReference type="ARBA" id="ARBA00022692"/>
    </source>
</evidence>
<evidence type="ECO:0000256" key="3">
    <source>
        <dbReference type="ARBA" id="ARBA00022475"/>
    </source>
</evidence>
<reference evidence="9 10" key="1">
    <citation type="submission" date="2016-10" db="EMBL/GenBank/DDBJ databases">
        <authorList>
            <person name="de Groot N.N."/>
        </authorList>
    </citation>
    <scope>NUCLEOTIDE SEQUENCE [LARGE SCALE GENOMIC DNA]</scope>
    <source>
        <strain evidence="9 10">DSM 22007</strain>
    </source>
</reference>
<feature type="transmembrane region" description="Helical" evidence="7">
    <location>
        <begin position="21"/>
        <end position="41"/>
    </location>
</feature>
<dbReference type="PANTHER" id="PTHR40074:SF2">
    <property type="entry name" value="O-ACETYLTRANSFERASE WECH"/>
    <property type="match status" value="1"/>
</dbReference>
<feature type="transmembrane region" description="Helical" evidence="7">
    <location>
        <begin position="269"/>
        <end position="287"/>
    </location>
</feature>
<keyword evidence="6 7" id="KW-0472">Membrane</keyword>
<evidence type="ECO:0000313" key="9">
    <source>
        <dbReference type="EMBL" id="SEP80948.1"/>
    </source>
</evidence>
<evidence type="ECO:0000256" key="5">
    <source>
        <dbReference type="ARBA" id="ARBA00022989"/>
    </source>
</evidence>
<evidence type="ECO:0000256" key="1">
    <source>
        <dbReference type="ARBA" id="ARBA00004651"/>
    </source>
</evidence>
<feature type="domain" description="Acyltransferase 3" evidence="8">
    <location>
        <begin position="13"/>
        <end position="310"/>
    </location>
</feature>
<evidence type="ECO:0000259" key="8">
    <source>
        <dbReference type="Pfam" id="PF01757"/>
    </source>
</evidence>
<dbReference type="GO" id="GO:0005886">
    <property type="term" value="C:plasma membrane"/>
    <property type="evidence" value="ECO:0007669"/>
    <property type="project" value="UniProtKB-SubCell"/>
</dbReference>
<dbReference type="GO" id="GO:0016413">
    <property type="term" value="F:O-acetyltransferase activity"/>
    <property type="evidence" value="ECO:0007669"/>
    <property type="project" value="TreeGrafter"/>
</dbReference>
<keyword evidence="10" id="KW-1185">Reference proteome</keyword>
<feature type="transmembrane region" description="Helical" evidence="7">
    <location>
        <begin position="293"/>
        <end position="310"/>
    </location>
</feature>
<name>A0A1H9AY85_9RHOB</name>
<evidence type="ECO:0000256" key="2">
    <source>
        <dbReference type="ARBA" id="ARBA00007400"/>
    </source>
</evidence>
<comment type="subcellular location">
    <subcellularLocation>
        <location evidence="1">Cell membrane</location>
        <topology evidence="1">Multi-pass membrane protein</topology>
    </subcellularLocation>
</comment>
<comment type="similarity">
    <text evidence="2">Belongs to the acyltransferase 3 family.</text>
</comment>
<dbReference type="RefSeq" id="WP_090268442.1">
    <property type="nucleotide sequence ID" value="NZ_FOEP01000002.1"/>
</dbReference>
<dbReference type="GO" id="GO:0009246">
    <property type="term" value="P:enterobacterial common antigen biosynthetic process"/>
    <property type="evidence" value="ECO:0007669"/>
    <property type="project" value="TreeGrafter"/>
</dbReference>
<dbReference type="OrthoDB" id="9814956at2"/>
<feature type="transmembrane region" description="Helical" evidence="7">
    <location>
        <begin position="230"/>
        <end position="248"/>
    </location>
</feature>
<feature type="transmembrane region" description="Helical" evidence="7">
    <location>
        <begin position="206"/>
        <end position="224"/>
    </location>
</feature>
<protein>
    <submittedName>
        <fullName evidence="9">Fucose 4-O-acetylase</fullName>
    </submittedName>
</protein>
<proteinExistence type="inferred from homology"/>
<keyword evidence="4 7" id="KW-0812">Transmembrane</keyword>